<reference evidence="1" key="1">
    <citation type="submission" date="2022-03" db="EMBL/GenBank/DDBJ databases">
        <authorList>
            <person name="Sayadi A."/>
        </authorList>
    </citation>
    <scope>NUCLEOTIDE SEQUENCE</scope>
</reference>
<dbReference type="AlphaFoldDB" id="A0A9P0JQK8"/>
<proteinExistence type="predicted"/>
<accession>A0A9P0JQK8</accession>
<dbReference type="EMBL" id="CAKOFQ010006681">
    <property type="protein sequence ID" value="CAH1959298.1"/>
    <property type="molecule type" value="Genomic_DNA"/>
</dbReference>
<keyword evidence="2" id="KW-1185">Reference proteome</keyword>
<sequence>MFLLLMKHHIYGFIFHKIRNPCLGNPTGRRVNGSHVWQSQWLCSTINVESKDVGSAWKVKELG</sequence>
<dbReference type="Proteomes" id="UP001152888">
    <property type="component" value="Unassembled WGS sequence"/>
</dbReference>
<protein>
    <submittedName>
        <fullName evidence="1">Uncharacterized protein</fullName>
    </submittedName>
</protein>
<name>A0A9P0JQK8_ACAOB</name>
<evidence type="ECO:0000313" key="1">
    <source>
        <dbReference type="EMBL" id="CAH1959298.1"/>
    </source>
</evidence>
<organism evidence="1 2">
    <name type="scientific">Acanthoscelides obtectus</name>
    <name type="common">Bean weevil</name>
    <name type="synonym">Bruchus obtectus</name>
    <dbReference type="NCBI Taxonomy" id="200917"/>
    <lineage>
        <taxon>Eukaryota</taxon>
        <taxon>Metazoa</taxon>
        <taxon>Ecdysozoa</taxon>
        <taxon>Arthropoda</taxon>
        <taxon>Hexapoda</taxon>
        <taxon>Insecta</taxon>
        <taxon>Pterygota</taxon>
        <taxon>Neoptera</taxon>
        <taxon>Endopterygota</taxon>
        <taxon>Coleoptera</taxon>
        <taxon>Polyphaga</taxon>
        <taxon>Cucujiformia</taxon>
        <taxon>Chrysomeloidea</taxon>
        <taxon>Chrysomelidae</taxon>
        <taxon>Bruchinae</taxon>
        <taxon>Bruchini</taxon>
        <taxon>Acanthoscelides</taxon>
    </lineage>
</organism>
<gene>
    <name evidence="1" type="ORF">ACAOBT_LOCUS3101</name>
</gene>
<evidence type="ECO:0000313" key="2">
    <source>
        <dbReference type="Proteomes" id="UP001152888"/>
    </source>
</evidence>
<comment type="caution">
    <text evidence="1">The sequence shown here is derived from an EMBL/GenBank/DDBJ whole genome shotgun (WGS) entry which is preliminary data.</text>
</comment>